<proteinExistence type="inferred from homology"/>
<evidence type="ECO:0000256" key="4">
    <source>
        <dbReference type="ARBA" id="ARBA00022898"/>
    </source>
</evidence>
<dbReference type="InterPro" id="IPR004839">
    <property type="entry name" value="Aminotransferase_I/II_large"/>
</dbReference>
<evidence type="ECO:0000313" key="10">
    <source>
        <dbReference type="Proteomes" id="UP000013940"/>
    </source>
</evidence>
<accession>A0A2C9EVP7</accession>
<dbReference type="PANTHER" id="PTHR46577:SF2">
    <property type="entry name" value="TRANSCRIPTIONAL REGULATORY PROTEIN"/>
    <property type="match status" value="1"/>
</dbReference>
<comment type="similarity">
    <text evidence="1">In the C-terminal section; belongs to the class-I pyridoxal-phosphate-dependent aminotransferase family.</text>
</comment>
<dbReference type="Proteomes" id="UP000013940">
    <property type="component" value="Chromosome"/>
</dbReference>
<dbReference type="PANTHER" id="PTHR46577">
    <property type="entry name" value="HTH-TYPE TRANSCRIPTIONAL REGULATORY PROTEIN GABR"/>
    <property type="match status" value="1"/>
</dbReference>
<protein>
    <submittedName>
        <fullName evidence="9">HTH-type transcriptional regulator YjiR</fullName>
    </submittedName>
</protein>
<sequence length="560" mass="61684">MPPVPAPALPAAPDSVTTDAHRSSRSSVLLLFAQSCHEPIGCLVRKNHYRLNTAVLTPYSFAKNPAESCIFAPSVPVLAPPLRANAMTLYVNLAELLGTRIEQGFYRPGDRLPSVRALSVEHGVSLSTVQQAYRLLEDNGLAMPKPKSGYFVPPSRELPALPAVGRPAQRPVEISQWDQVLELIRAVPRKDVVQLGRGMPDITTPTLKPLLRALARLSRRQDMPGLHYDNIYGVLELREQVARLMLDSGCQLGAGDLVITTGCHEALSTSIRAICEPGDIVAVDSPSFHGAMQTLKGLGMKALEIPTDPITGISLEALELALEQWPIKAIQLTPNCNNPLGYIMPEPRKRALLTLAQRFDVAIIEDDVYGELAYTYPRPRTIKSFDDDGRVLLCSSFSKTLAPGLRIGWVAPGRYLERVLHMKYISTGSTAPQPQVAIAEFLKSGHFEPHLRKMRTQYQRNRDLMLDWVSRYFPAGTRASRPQGSFMLWIELPEGFDALKLNRVLLEQGVQIAVGSIFSASGKYRNCLRMNYAAKPTAQIEDAVRKVGAAAIKLLSETSD</sequence>
<dbReference type="FunFam" id="3.40.640.10:FF:000023">
    <property type="entry name" value="Transcriptional regulator, GntR family"/>
    <property type="match status" value="1"/>
</dbReference>
<keyword evidence="6" id="KW-0238">DNA-binding</keyword>
<dbReference type="InterPro" id="IPR036390">
    <property type="entry name" value="WH_DNA-bd_sf"/>
</dbReference>
<dbReference type="KEGG" id="pprc:PFLCHA0_c60020"/>
<dbReference type="PROSITE" id="PS50949">
    <property type="entry name" value="HTH_GNTR"/>
    <property type="match status" value="1"/>
</dbReference>
<keyword evidence="4" id="KW-0663">Pyridoxal phosphate</keyword>
<organism evidence="9 10">
    <name type="scientific">Pseudomonas protegens (strain DSM 19095 / LMG 27888 / CFBP 6595 / CHA0)</name>
    <dbReference type="NCBI Taxonomy" id="1124983"/>
    <lineage>
        <taxon>Bacteria</taxon>
        <taxon>Pseudomonadati</taxon>
        <taxon>Pseudomonadota</taxon>
        <taxon>Gammaproteobacteria</taxon>
        <taxon>Pseudomonadales</taxon>
        <taxon>Pseudomonadaceae</taxon>
        <taxon>Pseudomonas</taxon>
    </lineage>
</organism>
<evidence type="ECO:0000256" key="3">
    <source>
        <dbReference type="ARBA" id="ARBA00022679"/>
    </source>
</evidence>
<dbReference type="GO" id="GO:0030170">
    <property type="term" value="F:pyridoxal phosphate binding"/>
    <property type="evidence" value="ECO:0007669"/>
    <property type="project" value="InterPro"/>
</dbReference>
<evidence type="ECO:0000256" key="2">
    <source>
        <dbReference type="ARBA" id="ARBA00022576"/>
    </source>
</evidence>
<dbReference type="CDD" id="cd07377">
    <property type="entry name" value="WHTH_GntR"/>
    <property type="match status" value="1"/>
</dbReference>
<dbReference type="InterPro" id="IPR015421">
    <property type="entry name" value="PyrdxlP-dep_Trfase_major"/>
</dbReference>
<keyword evidence="3" id="KW-0808">Transferase</keyword>
<evidence type="ECO:0000256" key="6">
    <source>
        <dbReference type="ARBA" id="ARBA00023125"/>
    </source>
</evidence>
<name>A0A2C9EVP7_PSEPH</name>
<evidence type="ECO:0000259" key="8">
    <source>
        <dbReference type="PROSITE" id="PS50949"/>
    </source>
</evidence>
<dbReference type="InterPro" id="IPR015424">
    <property type="entry name" value="PyrdxlP-dep_Trfase"/>
</dbReference>
<dbReference type="InterPro" id="IPR036388">
    <property type="entry name" value="WH-like_DNA-bd_sf"/>
</dbReference>
<dbReference type="Pfam" id="PF00155">
    <property type="entry name" value="Aminotran_1_2"/>
    <property type="match status" value="1"/>
</dbReference>
<dbReference type="InterPro" id="IPR051446">
    <property type="entry name" value="HTH_trans_reg/aminotransferase"/>
</dbReference>
<dbReference type="GO" id="GO:0008483">
    <property type="term" value="F:transaminase activity"/>
    <property type="evidence" value="ECO:0007669"/>
    <property type="project" value="UniProtKB-KW"/>
</dbReference>
<evidence type="ECO:0000313" key="9">
    <source>
        <dbReference type="EMBL" id="AGL87730.1"/>
    </source>
</evidence>
<evidence type="ECO:0000256" key="1">
    <source>
        <dbReference type="ARBA" id="ARBA00005384"/>
    </source>
</evidence>
<dbReference type="GO" id="GO:0003700">
    <property type="term" value="F:DNA-binding transcription factor activity"/>
    <property type="evidence" value="ECO:0007669"/>
    <property type="project" value="InterPro"/>
</dbReference>
<dbReference type="GO" id="GO:0003677">
    <property type="term" value="F:DNA binding"/>
    <property type="evidence" value="ECO:0007669"/>
    <property type="project" value="UniProtKB-KW"/>
</dbReference>
<evidence type="ECO:0000256" key="7">
    <source>
        <dbReference type="ARBA" id="ARBA00023163"/>
    </source>
</evidence>
<dbReference type="SUPFAM" id="SSF53383">
    <property type="entry name" value="PLP-dependent transferases"/>
    <property type="match status" value="1"/>
</dbReference>
<dbReference type="Gene3D" id="1.10.10.10">
    <property type="entry name" value="Winged helix-like DNA-binding domain superfamily/Winged helix DNA-binding domain"/>
    <property type="match status" value="1"/>
</dbReference>
<evidence type="ECO:0000256" key="5">
    <source>
        <dbReference type="ARBA" id="ARBA00023015"/>
    </source>
</evidence>
<dbReference type="AlphaFoldDB" id="A0A2C9EVP7"/>
<reference evidence="10" key="1">
    <citation type="journal article" date="2014" name="Genome Announc.">
        <title>Full-genome sequence of the plant growth-promoting bacterium Pseudomonas protegens CHA0.</title>
        <authorList>
            <person name="Jousset A."/>
            <person name="Schuldes J."/>
            <person name="Keel C."/>
            <person name="Maurhofer M."/>
            <person name="Daniel R."/>
            <person name="Scheu S."/>
            <person name="Thuermer A."/>
        </authorList>
    </citation>
    <scope>NUCLEOTIDE SEQUENCE [LARGE SCALE GENOMIC DNA]</scope>
    <source>
        <strain evidence="10">DSM 19095 / LMG 27888 / CFBP 6595 / CHA0</strain>
    </source>
</reference>
<gene>
    <name evidence="9" type="primary">yjiR3</name>
    <name evidence="9" type="ORF">PFLCHA0_c60020</name>
</gene>
<dbReference type="SMART" id="SM00345">
    <property type="entry name" value="HTH_GNTR"/>
    <property type="match status" value="1"/>
</dbReference>
<dbReference type="InterPro" id="IPR000524">
    <property type="entry name" value="Tscrpt_reg_HTH_GntR"/>
</dbReference>
<dbReference type="InterPro" id="IPR015422">
    <property type="entry name" value="PyrdxlP-dep_Trfase_small"/>
</dbReference>
<keyword evidence="5" id="KW-0805">Transcription regulation</keyword>
<feature type="domain" description="HTH gntR-type" evidence="8">
    <location>
        <begin position="87"/>
        <end position="155"/>
    </location>
</feature>
<dbReference type="Gene3D" id="3.40.640.10">
    <property type="entry name" value="Type I PLP-dependent aspartate aminotransferase-like (Major domain)"/>
    <property type="match status" value="1"/>
</dbReference>
<dbReference type="CDD" id="cd00609">
    <property type="entry name" value="AAT_like"/>
    <property type="match status" value="1"/>
</dbReference>
<keyword evidence="7" id="KW-0804">Transcription</keyword>
<keyword evidence="2" id="KW-0032">Aminotransferase</keyword>
<dbReference type="eggNOG" id="COG1167">
    <property type="taxonomic scope" value="Bacteria"/>
</dbReference>
<dbReference type="HOGENOM" id="CLU_017584_0_0_6"/>
<dbReference type="Pfam" id="PF00392">
    <property type="entry name" value="GntR"/>
    <property type="match status" value="1"/>
</dbReference>
<dbReference type="SUPFAM" id="SSF46785">
    <property type="entry name" value="Winged helix' DNA-binding domain"/>
    <property type="match status" value="1"/>
</dbReference>
<dbReference type="EMBL" id="CP003190">
    <property type="protein sequence ID" value="AGL87730.1"/>
    <property type="molecule type" value="Genomic_DNA"/>
</dbReference>
<dbReference type="Gene3D" id="3.90.1150.10">
    <property type="entry name" value="Aspartate Aminotransferase, domain 1"/>
    <property type="match status" value="1"/>
</dbReference>